<keyword evidence="1" id="KW-1133">Transmembrane helix</keyword>
<proteinExistence type="predicted"/>
<keyword evidence="1" id="KW-0812">Transmembrane</keyword>
<sequence>METKLTRDEEDQISCLVFALCARFQEDPKPLTIKRRFKVFLPDTLKAQAACFFRDYGILRDRHRNNSVAFAGAALSLGAVALLVNSCNLTAIASSISYALNMPSDERKKRHNHNYMHVTTHTSQEWTESFVSELNDTVVKAELRTTQIPPLQKLNVQLTAIILPITGFNATITELANAPDRRIYQFKEMELNLHLELKEPLKKLCDDPKTIVVVMSGSHRSVLEKLLLTALAYRFLLSAATDTPNYP</sequence>
<evidence type="ECO:0000313" key="3">
    <source>
        <dbReference type="Proteomes" id="UP001151760"/>
    </source>
</evidence>
<reference evidence="2" key="2">
    <citation type="submission" date="2022-01" db="EMBL/GenBank/DDBJ databases">
        <authorList>
            <person name="Yamashiro T."/>
            <person name="Shiraishi A."/>
            <person name="Satake H."/>
            <person name="Nakayama K."/>
        </authorList>
    </citation>
    <scope>NUCLEOTIDE SEQUENCE</scope>
</reference>
<gene>
    <name evidence="2" type="ORF">Tco_0653864</name>
</gene>
<dbReference type="Gene3D" id="3.40.50.2000">
    <property type="entry name" value="Glycogen Phosphorylase B"/>
    <property type="match status" value="1"/>
</dbReference>
<comment type="caution">
    <text evidence="2">The sequence shown here is derived from an EMBL/GenBank/DDBJ whole genome shotgun (WGS) entry which is preliminary data.</text>
</comment>
<dbReference type="EMBL" id="BQNB010009124">
    <property type="protein sequence ID" value="GJS59080.1"/>
    <property type="molecule type" value="Genomic_DNA"/>
</dbReference>
<name>A0ABQ4X2C7_9ASTR</name>
<dbReference type="InterPro" id="IPR001830">
    <property type="entry name" value="Glyco_trans_20"/>
</dbReference>
<keyword evidence="1" id="KW-0472">Membrane</keyword>
<accession>A0ABQ4X2C7</accession>
<dbReference type="Pfam" id="PF00982">
    <property type="entry name" value="Glyco_transf_20"/>
    <property type="match status" value="1"/>
</dbReference>
<keyword evidence="3" id="KW-1185">Reference proteome</keyword>
<reference evidence="2" key="1">
    <citation type="journal article" date="2022" name="Int. J. Mol. Sci.">
        <title>Draft Genome of Tanacetum Coccineum: Genomic Comparison of Closely Related Tanacetum-Family Plants.</title>
        <authorList>
            <person name="Yamashiro T."/>
            <person name="Shiraishi A."/>
            <person name="Nakayama K."/>
            <person name="Satake H."/>
        </authorList>
    </citation>
    <scope>NUCLEOTIDE SEQUENCE</scope>
</reference>
<dbReference type="PANTHER" id="PTHR10788">
    <property type="entry name" value="TREHALOSE-6-PHOSPHATE SYNTHASE"/>
    <property type="match status" value="1"/>
</dbReference>
<dbReference type="PANTHER" id="PTHR10788:SF106">
    <property type="entry name" value="BCDNA.GH08860"/>
    <property type="match status" value="1"/>
</dbReference>
<evidence type="ECO:0000256" key="1">
    <source>
        <dbReference type="SAM" id="Phobius"/>
    </source>
</evidence>
<evidence type="ECO:0000313" key="2">
    <source>
        <dbReference type="EMBL" id="GJS59080.1"/>
    </source>
</evidence>
<feature type="transmembrane region" description="Helical" evidence="1">
    <location>
        <begin position="69"/>
        <end position="100"/>
    </location>
</feature>
<dbReference type="Proteomes" id="UP001151760">
    <property type="component" value="Unassembled WGS sequence"/>
</dbReference>
<protein>
    <submittedName>
        <fullName evidence="2">Alpha,alpha-trehalose-phosphate synthase [UDP-forming] 1-like protein</fullName>
    </submittedName>
</protein>
<organism evidence="2 3">
    <name type="scientific">Tanacetum coccineum</name>
    <dbReference type="NCBI Taxonomy" id="301880"/>
    <lineage>
        <taxon>Eukaryota</taxon>
        <taxon>Viridiplantae</taxon>
        <taxon>Streptophyta</taxon>
        <taxon>Embryophyta</taxon>
        <taxon>Tracheophyta</taxon>
        <taxon>Spermatophyta</taxon>
        <taxon>Magnoliopsida</taxon>
        <taxon>eudicotyledons</taxon>
        <taxon>Gunneridae</taxon>
        <taxon>Pentapetalae</taxon>
        <taxon>asterids</taxon>
        <taxon>campanulids</taxon>
        <taxon>Asterales</taxon>
        <taxon>Asteraceae</taxon>
        <taxon>Asteroideae</taxon>
        <taxon>Anthemideae</taxon>
        <taxon>Anthemidinae</taxon>
        <taxon>Tanacetum</taxon>
    </lineage>
</organism>
<dbReference type="SUPFAM" id="SSF53756">
    <property type="entry name" value="UDP-Glycosyltransferase/glycogen phosphorylase"/>
    <property type="match status" value="1"/>
</dbReference>